<dbReference type="AlphaFoldDB" id="A0A2M8PD96"/>
<accession>A0A2M8PD96</accession>
<gene>
    <name evidence="1" type="ORF">CUN49_10130</name>
</gene>
<evidence type="ECO:0000313" key="1">
    <source>
        <dbReference type="EMBL" id="PJF35519.1"/>
    </source>
</evidence>
<proteinExistence type="predicted"/>
<name>A0A2M8PD96_9CHLR</name>
<organism evidence="1 2">
    <name type="scientific">Candidatus Thermofonsia Clade 1 bacterium</name>
    <dbReference type="NCBI Taxonomy" id="2364210"/>
    <lineage>
        <taxon>Bacteria</taxon>
        <taxon>Bacillati</taxon>
        <taxon>Chloroflexota</taxon>
        <taxon>Candidatus Thermofontia</taxon>
        <taxon>Candidatus Thermofonsia Clade 1</taxon>
    </lineage>
</organism>
<evidence type="ECO:0000313" key="2">
    <source>
        <dbReference type="Proteomes" id="UP000229681"/>
    </source>
</evidence>
<dbReference type="InterPro" id="IPR043746">
    <property type="entry name" value="DUF5691"/>
</dbReference>
<sequence>MNADAIEALWQKILTAALLGTARQPFVPLEAEGALGALLKWRDQADAEGALLSAAAAISYVRRAGELPFAPLGRALPAPCPPDPQPAMPYEAAELLSKFSPHRPYLLEEWLKLAHERRLRVPEPLAPELLAMSERIAPALGALIAGVRGRWLAMQLGTWQYAAFQLDDETAWRTGAPITRKTFLSALRLTEPERALRLLEATWEREAPNRRANLLAALAHNLDQADLPFLSRVAQTDRAPDVRESAARLIDQLQNAPTPEQREAEALPLFQLRRPWLPSEYALLARCEHAWSLEFSLRFIDHMPRLLAQHIEPNAALWLDDSFPKQFESFLARLHPEALESALTQLALIAGKGMVARYIANWQAMLRLRAAMHNAFYVHGA</sequence>
<dbReference type="Proteomes" id="UP000229681">
    <property type="component" value="Unassembled WGS sequence"/>
</dbReference>
<dbReference type="Pfam" id="PF18944">
    <property type="entry name" value="DUF5691"/>
    <property type="match status" value="1"/>
</dbReference>
<dbReference type="EMBL" id="PGTM01000144">
    <property type="protein sequence ID" value="PJF35519.1"/>
    <property type="molecule type" value="Genomic_DNA"/>
</dbReference>
<protein>
    <submittedName>
        <fullName evidence="1">Uncharacterized protein</fullName>
    </submittedName>
</protein>
<comment type="caution">
    <text evidence="1">The sequence shown here is derived from an EMBL/GenBank/DDBJ whole genome shotgun (WGS) entry which is preliminary data.</text>
</comment>
<reference evidence="1 2" key="1">
    <citation type="submission" date="2017-11" db="EMBL/GenBank/DDBJ databases">
        <title>Evolution of Phototrophy in the Chloroflexi Phylum Driven by Horizontal Gene Transfer.</title>
        <authorList>
            <person name="Ward L.M."/>
            <person name="Hemp J."/>
            <person name="Shih P.M."/>
            <person name="Mcglynn S.E."/>
            <person name="Fischer W."/>
        </authorList>
    </citation>
    <scope>NUCLEOTIDE SEQUENCE [LARGE SCALE GENOMIC DNA]</scope>
    <source>
        <strain evidence="1">JP3_13</strain>
    </source>
</reference>